<evidence type="ECO:0000313" key="4">
    <source>
        <dbReference type="EMBL" id="PYI20844.1"/>
    </source>
</evidence>
<dbReference type="PANTHER" id="PTHR43514:SF4">
    <property type="entry name" value="ABC TRANSPORTER I FAMILY MEMBER 10"/>
    <property type="match status" value="1"/>
</dbReference>
<dbReference type="InterPro" id="IPR003593">
    <property type="entry name" value="AAA+_ATPase"/>
</dbReference>
<dbReference type="OMA" id="VRYYMRL"/>
<name>A0A2V5HGA8_ASPV1</name>
<proteinExistence type="predicted"/>
<dbReference type="STRING" id="1450538.A0A2V5HGA8"/>
<keyword evidence="5" id="KW-1185">Reference proteome</keyword>
<dbReference type="Proteomes" id="UP000249829">
    <property type="component" value="Unassembled WGS sequence"/>
</dbReference>
<dbReference type="SUPFAM" id="SSF52540">
    <property type="entry name" value="P-loop containing nucleoside triphosphate hydrolases"/>
    <property type="match status" value="2"/>
</dbReference>
<evidence type="ECO:0000313" key="5">
    <source>
        <dbReference type="Proteomes" id="UP000249829"/>
    </source>
</evidence>
<dbReference type="InterPro" id="IPR050334">
    <property type="entry name" value="Molybdenum_import_ModC"/>
</dbReference>
<evidence type="ECO:0000256" key="1">
    <source>
        <dbReference type="ARBA" id="ARBA00022741"/>
    </source>
</evidence>
<protein>
    <submittedName>
        <fullName evidence="4">ABC transporter</fullName>
    </submittedName>
</protein>
<evidence type="ECO:0000256" key="2">
    <source>
        <dbReference type="ARBA" id="ARBA00022840"/>
    </source>
</evidence>
<dbReference type="GO" id="GO:0016887">
    <property type="term" value="F:ATP hydrolysis activity"/>
    <property type="evidence" value="ECO:0007669"/>
    <property type="project" value="InterPro"/>
</dbReference>
<feature type="domain" description="ABC transporter" evidence="3">
    <location>
        <begin position="50"/>
        <end position="314"/>
    </location>
</feature>
<dbReference type="PANTHER" id="PTHR43514">
    <property type="entry name" value="ABC TRANSPORTER I FAMILY MEMBER 10"/>
    <property type="match status" value="1"/>
</dbReference>
<feature type="domain" description="ABC transporter" evidence="3">
    <location>
        <begin position="400"/>
        <end position="707"/>
    </location>
</feature>
<dbReference type="AlphaFoldDB" id="A0A2V5HGA8"/>
<dbReference type="GO" id="GO:0005739">
    <property type="term" value="C:mitochondrion"/>
    <property type="evidence" value="ECO:0007669"/>
    <property type="project" value="TreeGrafter"/>
</dbReference>
<accession>A0A2V5HGA8</accession>
<sequence length="746" mass="84324">MLRRACRIRPLRSVPLSHSIIRFSSSLSPPLISIKNTTFYKTAPTPQDKARGINPTVFKEVDFTLPSEALEEDNFEIQTWAVIGRSDRTQFLEILAGKYIPDPSNGRSYPYLLTDEIAQRNPRARYPDNAIRYLGFSGEGSAANGGTRGAYLSARYESLREETDWTVRQFLRGQTSLNPLPEEQGGTIDDEELLARVIKDLRLAELLDMPVANLSNGQMRRARVAKALLKKPEVLLLDDPFMGLDPESLARMSELLRRLARKAEPRLILSFRPQDPLPDWISHVVILGDNQGVIYAGRRAHAHQLANVWAHFAQSRRFGLSQILANPPYEADVLDGYNRIQRNTEGSYVRSTQKAATTMTREYMHEFLRGFSPSSLSESSAPAKPHPLRGGEPLIEMEGVRVQYGDKAVLGNWSQSVDGELKEGLHWTVRRGQRWIILGANGSGKTTLLSLITSDHPQTYALPIRLFGRSRLPEEGKPGISIFELQRRIGHSSPEVQAFFPHQLTLREVIESGFAETFLSRPKMDYERDLDVEAILEYFKPEIGAALALPRNLPGRKRGVITQATGKMFPLHDAYHFRKVFSPPGAELEWADMTTYGQLPPDIQRLALFLRALVHRPDIVILDEAFSGMSTGLRDKCIDFLENGLGPESRFGGLSDEQALIMISHVRQEIPESVRYYMRLPSEEQEGTFRFGPLQPQSSLNNPKVWNMLWAPPEAYVKRTNPADPAEVPEGEAVREDYNRYDWRSV</sequence>
<keyword evidence="2" id="KW-0067">ATP-binding</keyword>
<dbReference type="InterPro" id="IPR027417">
    <property type="entry name" value="P-loop_NTPase"/>
</dbReference>
<dbReference type="EMBL" id="KZ825122">
    <property type="protein sequence ID" value="PYI20844.1"/>
    <property type="molecule type" value="Genomic_DNA"/>
</dbReference>
<dbReference type="Pfam" id="PF00005">
    <property type="entry name" value="ABC_tran"/>
    <property type="match status" value="2"/>
</dbReference>
<evidence type="ECO:0000259" key="3">
    <source>
        <dbReference type="PROSITE" id="PS50893"/>
    </source>
</evidence>
<dbReference type="GO" id="GO:0005524">
    <property type="term" value="F:ATP binding"/>
    <property type="evidence" value="ECO:0007669"/>
    <property type="project" value="UniProtKB-KW"/>
</dbReference>
<reference evidence="4 5" key="1">
    <citation type="submission" date="2018-02" db="EMBL/GenBank/DDBJ databases">
        <title>The genomes of Aspergillus section Nigri reveals drivers in fungal speciation.</title>
        <authorList>
            <consortium name="DOE Joint Genome Institute"/>
            <person name="Vesth T.C."/>
            <person name="Nybo J."/>
            <person name="Theobald S."/>
            <person name="Brandl J."/>
            <person name="Frisvad J.C."/>
            <person name="Nielsen K.F."/>
            <person name="Lyhne E.K."/>
            <person name="Kogle M.E."/>
            <person name="Kuo A."/>
            <person name="Riley R."/>
            <person name="Clum A."/>
            <person name="Nolan M."/>
            <person name="Lipzen A."/>
            <person name="Salamov A."/>
            <person name="Henrissat B."/>
            <person name="Wiebenga A."/>
            <person name="De vries R.P."/>
            <person name="Grigoriev I.V."/>
            <person name="Mortensen U.H."/>
            <person name="Andersen M.R."/>
            <person name="Baker S.E."/>
        </authorList>
    </citation>
    <scope>NUCLEOTIDE SEQUENCE [LARGE SCALE GENOMIC DNA]</scope>
    <source>
        <strain evidence="4 5">CBS 115571</strain>
    </source>
</reference>
<keyword evidence="1" id="KW-0547">Nucleotide-binding</keyword>
<dbReference type="SMART" id="SM00382">
    <property type="entry name" value="AAA"/>
    <property type="match status" value="2"/>
</dbReference>
<dbReference type="PROSITE" id="PS50893">
    <property type="entry name" value="ABC_TRANSPORTER_2"/>
    <property type="match status" value="2"/>
</dbReference>
<organism evidence="4 5">
    <name type="scientific">Aspergillus violaceofuscus (strain CBS 115571)</name>
    <dbReference type="NCBI Taxonomy" id="1450538"/>
    <lineage>
        <taxon>Eukaryota</taxon>
        <taxon>Fungi</taxon>
        <taxon>Dikarya</taxon>
        <taxon>Ascomycota</taxon>
        <taxon>Pezizomycotina</taxon>
        <taxon>Eurotiomycetes</taxon>
        <taxon>Eurotiomycetidae</taxon>
        <taxon>Eurotiales</taxon>
        <taxon>Aspergillaceae</taxon>
        <taxon>Aspergillus</taxon>
    </lineage>
</organism>
<gene>
    <name evidence="4" type="ORF">BO99DRAFT_480924</name>
</gene>
<dbReference type="Gene3D" id="3.40.50.300">
    <property type="entry name" value="P-loop containing nucleotide triphosphate hydrolases"/>
    <property type="match status" value="2"/>
</dbReference>
<dbReference type="InterPro" id="IPR003439">
    <property type="entry name" value="ABC_transporter-like_ATP-bd"/>
</dbReference>